<sequence length="439" mass="48429">MPRIRHPIAVSDGPSVTRPRPIKRADSLASLPTPPRTATKRKRARSRVTDSDSEEDELPVPRVDNACPSDTEDSAQRDANGALVLGNKKRRTLDAIAEELSESKAEEEFWMGPSTTAASRDLKDASQTESKSQRARSRTRSLSASPPPAPHLLRRQHTGLASPPPSRRQPKLRPSVRLRTPPPRPATRSQKPQLFPIRDSPDNPFILGEPSQSQSPVDDEDELPEPRTPRRHVEKPTMTWVFRGTKVELANPHYKSPGAPPDESDTEASSMLPVTHPAYSPPPTYAPRMLFPEARRDLRRRAPRETRSEPTEIQAAVLDDDAPKTPPRPIRPLPRTRPQSRAVSAGSDNEAVEGTLTSRRHEPLIKPSAEDVEAAMQAAMAQRLAKRLAATSSRGSISMDEVLKTHTRAHGAPRLPEKDGDPVRRAMGPVRAGDEAREA</sequence>
<evidence type="ECO:0000313" key="2">
    <source>
        <dbReference type="EMBL" id="CCM05991.1"/>
    </source>
</evidence>
<accession>J4IC89</accession>
<dbReference type="Proteomes" id="UP000006352">
    <property type="component" value="Unassembled WGS sequence"/>
</dbReference>
<name>J4IC89_9APHY</name>
<evidence type="ECO:0000256" key="1">
    <source>
        <dbReference type="SAM" id="MobiDB-lite"/>
    </source>
</evidence>
<dbReference type="RefSeq" id="XP_012185274.1">
    <property type="nucleotide sequence ID" value="XM_012329884.1"/>
</dbReference>
<proteinExistence type="predicted"/>
<evidence type="ECO:0000313" key="3">
    <source>
        <dbReference type="Proteomes" id="UP000006352"/>
    </source>
</evidence>
<feature type="compositionally biased region" description="Basic and acidic residues" evidence="1">
    <location>
        <begin position="415"/>
        <end position="424"/>
    </location>
</feature>
<organism evidence="2 3">
    <name type="scientific">Fibroporia radiculosa</name>
    <dbReference type="NCBI Taxonomy" id="599839"/>
    <lineage>
        <taxon>Eukaryota</taxon>
        <taxon>Fungi</taxon>
        <taxon>Dikarya</taxon>
        <taxon>Basidiomycota</taxon>
        <taxon>Agaricomycotina</taxon>
        <taxon>Agaricomycetes</taxon>
        <taxon>Polyporales</taxon>
        <taxon>Fibroporiaceae</taxon>
        <taxon>Fibroporia</taxon>
    </lineage>
</organism>
<feature type="region of interest" description="Disordered" evidence="1">
    <location>
        <begin position="1"/>
        <end position="364"/>
    </location>
</feature>
<reference evidence="2 3" key="1">
    <citation type="journal article" date="2012" name="Appl. Environ. Microbiol.">
        <title>Short-read sequencing for genomic analysis of the brown rot fungus Fibroporia radiculosa.</title>
        <authorList>
            <person name="Tang J.D."/>
            <person name="Perkins A.D."/>
            <person name="Sonstegard T.S."/>
            <person name="Schroeder S.G."/>
            <person name="Burgess S.C."/>
            <person name="Diehl S.V."/>
        </authorList>
    </citation>
    <scope>NUCLEOTIDE SEQUENCE [LARGE SCALE GENOMIC DNA]</scope>
    <source>
        <strain evidence="2 3">TFFH 294</strain>
    </source>
</reference>
<dbReference type="AlphaFoldDB" id="J4IC89"/>
<feature type="region of interest" description="Disordered" evidence="1">
    <location>
        <begin position="387"/>
        <end position="439"/>
    </location>
</feature>
<gene>
    <name evidence="2" type="ORF">FIBRA_08232</name>
</gene>
<protein>
    <submittedName>
        <fullName evidence="2">Uncharacterized protein</fullName>
    </submittedName>
</protein>
<dbReference type="STRING" id="599839.J4IC89"/>
<dbReference type="EMBL" id="HE797219">
    <property type="protein sequence ID" value="CCM05991.1"/>
    <property type="molecule type" value="Genomic_DNA"/>
</dbReference>
<dbReference type="OrthoDB" id="3364608at2759"/>
<dbReference type="InParanoid" id="J4IC89"/>
<dbReference type="GeneID" id="24100902"/>
<dbReference type="HOGENOM" id="CLU_645610_0_0_1"/>
<keyword evidence="3" id="KW-1185">Reference proteome</keyword>